<protein>
    <recommendedName>
        <fullName evidence="3">S-adenosyl methyltransferase</fullName>
    </recommendedName>
</protein>
<gene>
    <name evidence="1" type="ORF">Adu01nite_93610</name>
</gene>
<reference evidence="1 2" key="1">
    <citation type="submission" date="2021-01" db="EMBL/GenBank/DDBJ databases">
        <title>Whole genome shotgun sequence of Actinoplanes durhamensis NBRC 14914.</title>
        <authorList>
            <person name="Komaki H."/>
            <person name="Tamura T."/>
        </authorList>
    </citation>
    <scope>NUCLEOTIDE SEQUENCE [LARGE SCALE GENOMIC DNA]</scope>
    <source>
        <strain evidence="1 2">NBRC 14914</strain>
    </source>
</reference>
<dbReference type="RefSeq" id="WP_203735845.1">
    <property type="nucleotide sequence ID" value="NZ_BAAATX010000059.1"/>
</dbReference>
<keyword evidence="2" id="KW-1185">Reference proteome</keyword>
<dbReference type="Pfam" id="PF04672">
    <property type="entry name" value="Methyltransf_19"/>
    <property type="match status" value="1"/>
</dbReference>
<evidence type="ECO:0000313" key="1">
    <source>
        <dbReference type="EMBL" id="GIE08011.1"/>
    </source>
</evidence>
<name>A0ABQ3ZDY5_9ACTN</name>
<dbReference type="InterPro" id="IPR029063">
    <property type="entry name" value="SAM-dependent_MTases_sf"/>
</dbReference>
<dbReference type="InterPro" id="IPR006764">
    <property type="entry name" value="SAM_dep_MeTrfase_SAV2177_type"/>
</dbReference>
<evidence type="ECO:0000313" key="2">
    <source>
        <dbReference type="Proteomes" id="UP000637628"/>
    </source>
</evidence>
<dbReference type="Gene3D" id="3.40.50.150">
    <property type="entry name" value="Vaccinia Virus protein VP39"/>
    <property type="match status" value="1"/>
</dbReference>
<dbReference type="PIRSF" id="PIRSF017393">
    <property type="entry name" value="MTase_SAV2177"/>
    <property type="match status" value="1"/>
</dbReference>
<proteinExistence type="predicted"/>
<evidence type="ECO:0008006" key="3">
    <source>
        <dbReference type="Google" id="ProtNLM"/>
    </source>
</evidence>
<accession>A0ABQ3ZDY5</accession>
<comment type="caution">
    <text evidence="1">The sequence shown here is derived from an EMBL/GenBank/DDBJ whole genome shotgun (WGS) entry which is preliminary data.</text>
</comment>
<sequence length="263" mass="28646">MTVPPGIDPTVPNAARMYDYYLGGKDNFAVDRAAAEQVLAVAPEMREAATQGRALIKRVVHHMVAERGIKQIVDIGSGLPTGENVHDIAHAVDPSVRVVYIDRDPVVCIHGRALLAGKNVAIVEGDLRTPYEILADPDVQRLIDPAEPVGILMMFLLHLIADEDRPHDIVAGYRKAAAPGSVLAISHAANDARPDYMARISAIYERANSRFTPRSREDIADFFGDWPLERPGLANVWPYETLPDGMDPDLARMGYGGVAVKPA</sequence>
<dbReference type="Proteomes" id="UP000637628">
    <property type="component" value="Unassembled WGS sequence"/>
</dbReference>
<organism evidence="1 2">
    <name type="scientific">Paractinoplanes durhamensis</name>
    <dbReference type="NCBI Taxonomy" id="113563"/>
    <lineage>
        <taxon>Bacteria</taxon>
        <taxon>Bacillati</taxon>
        <taxon>Actinomycetota</taxon>
        <taxon>Actinomycetes</taxon>
        <taxon>Micromonosporales</taxon>
        <taxon>Micromonosporaceae</taxon>
        <taxon>Paractinoplanes</taxon>
    </lineage>
</organism>
<dbReference type="EMBL" id="BOML01000098">
    <property type="protein sequence ID" value="GIE08011.1"/>
    <property type="molecule type" value="Genomic_DNA"/>
</dbReference>
<dbReference type="SUPFAM" id="SSF53335">
    <property type="entry name" value="S-adenosyl-L-methionine-dependent methyltransferases"/>
    <property type="match status" value="1"/>
</dbReference>